<sequence>MAAGLFEWEAVRTAQAAVAHAHARQAQAQRRALFAPHGVKRQREADLKAAVADTLSAELALTAARREAGA</sequence>
<dbReference type="EMBL" id="CP022048">
    <property type="protein sequence ID" value="ASE39365.1"/>
    <property type="molecule type" value="Genomic_DNA"/>
</dbReference>
<evidence type="ECO:0000313" key="1">
    <source>
        <dbReference type="EMBL" id="ASE39365.1"/>
    </source>
</evidence>
<dbReference type="KEGG" id="bvc:CEP68_07530"/>
<accession>A0A1Z3U7Y0</accession>
<evidence type="ECO:0000313" key="2">
    <source>
        <dbReference type="Proteomes" id="UP000197050"/>
    </source>
</evidence>
<protein>
    <submittedName>
        <fullName evidence="1">Uncharacterized protein</fullName>
    </submittedName>
</protein>
<proteinExistence type="predicted"/>
<name>A0A1Z3U7Y0_BREVE</name>
<gene>
    <name evidence="1" type="ORF">CEP68_07530</name>
</gene>
<dbReference type="AlphaFoldDB" id="A0A1Z3U7Y0"/>
<dbReference type="Proteomes" id="UP000197050">
    <property type="component" value="Chromosome"/>
</dbReference>
<reference evidence="2" key="1">
    <citation type="submission" date="2017-06" db="EMBL/GenBank/DDBJ databases">
        <title>FDA dAtabase for Regulatory Grade micrObial Sequences (FDA-ARGOS): Supporting development and validation of Infectious Disease Dx tests.</title>
        <authorList>
            <person name="Minogue T."/>
            <person name="Wolcott M."/>
            <person name="Wasieloski L."/>
            <person name="Aguilar W."/>
            <person name="Moore D."/>
            <person name="Tallon L."/>
            <person name="Sadzewicz L."/>
            <person name="Sengamalay N."/>
            <person name="Ott S."/>
            <person name="Godinez A."/>
            <person name="Nagaraj S."/>
            <person name="Nadendla S."/>
            <person name="Geyer C."/>
            <person name="Sichtig H."/>
        </authorList>
    </citation>
    <scope>NUCLEOTIDE SEQUENCE [LARGE SCALE GENOMIC DNA]</scope>
    <source>
        <strain evidence="2">FDAARGOS_289</strain>
    </source>
</reference>
<organism evidence="1 2">
    <name type="scientific">Brevundimonas vesicularis</name>
    <name type="common">Pseudomonas vesicularis</name>
    <dbReference type="NCBI Taxonomy" id="41276"/>
    <lineage>
        <taxon>Bacteria</taxon>
        <taxon>Pseudomonadati</taxon>
        <taxon>Pseudomonadota</taxon>
        <taxon>Alphaproteobacteria</taxon>
        <taxon>Caulobacterales</taxon>
        <taxon>Caulobacteraceae</taxon>
        <taxon>Brevundimonas</taxon>
    </lineage>
</organism>